<feature type="signal peptide" evidence="1">
    <location>
        <begin position="1"/>
        <end position="19"/>
    </location>
</feature>
<dbReference type="AlphaFoldDB" id="A0A8W8I4I9"/>
<evidence type="ECO:0000313" key="3">
    <source>
        <dbReference type="Proteomes" id="UP000005408"/>
    </source>
</evidence>
<feature type="chain" id="PRO_5036476697" evidence="1">
    <location>
        <begin position="20"/>
        <end position="107"/>
    </location>
</feature>
<evidence type="ECO:0000256" key="1">
    <source>
        <dbReference type="SAM" id="SignalP"/>
    </source>
</evidence>
<proteinExistence type="predicted"/>
<keyword evidence="1" id="KW-0732">Signal</keyword>
<dbReference type="Proteomes" id="UP000005408">
    <property type="component" value="Unassembled WGS sequence"/>
</dbReference>
<evidence type="ECO:0000313" key="2">
    <source>
        <dbReference type="EnsemblMetazoa" id="G12293.2:cds"/>
    </source>
</evidence>
<sequence length="107" mass="11537">MTRLAILVLLLTFANFSSAFFLFRGNSAMGLNNYNRGLSSWLMSSLGGFGGSEAGDAGDIIEQQQANQRRFNSFGGGGSFGNFWGGRGSGGYRGFNSPYFLNPYGDY</sequence>
<accession>A0A8W8I4I9</accession>
<reference evidence="2" key="1">
    <citation type="submission" date="2022-08" db="UniProtKB">
        <authorList>
            <consortium name="EnsemblMetazoa"/>
        </authorList>
    </citation>
    <scope>IDENTIFICATION</scope>
    <source>
        <strain evidence="2">05x7-T-G4-1.051#20</strain>
    </source>
</reference>
<dbReference type="EnsemblMetazoa" id="G12293.2">
    <property type="protein sequence ID" value="G12293.2:cds"/>
    <property type="gene ID" value="G12293"/>
</dbReference>
<protein>
    <submittedName>
        <fullName evidence="2">Uncharacterized protein</fullName>
    </submittedName>
</protein>
<name>A0A8W8I4I9_MAGGI</name>
<keyword evidence="3" id="KW-1185">Reference proteome</keyword>
<organism evidence="2 3">
    <name type="scientific">Magallana gigas</name>
    <name type="common">Pacific oyster</name>
    <name type="synonym">Crassostrea gigas</name>
    <dbReference type="NCBI Taxonomy" id="29159"/>
    <lineage>
        <taxon>Eukaryota</taxon>
        <taxon>Metazoa</taxon>
        <taxon>Spiralia</taxon>
        <taxon>Lophotrochozoa</taxon>
        <taxon>Mollusca</taxon>
        <taxon>Bivalvia</taxon>
        <taxon>Autobranchia</taxon>
        <taxon>Pteriomorphia</taxon>
        <taxon>Ostreida</taxon>
        <taxon>Ostreoidea</taxon>
        <taxon>Ostreidae</taxon>
        <taxon>Magallana</taxon>
    </lineage>
</organism>